<dbReference type="InterPro" id="IPR006483">
    <property type="entry name" value="CRISPR-assoc_Cas3_HD"/>
</dbReference>
<keyword evidence="7" id="KW-0347">Helicase</keyword>
<dbReference type="NCBIfam" id="TIGR01587">
    <property type="entry name" value="cas3_core"/>
    <property type="match status" value="1"/>
</dbReference>
<dbReference type="GO" id="GO:0004518">
    <property type="term" value="F:nuclease activity"/>
    <property type="evidence" value="ECO:0007669"/>
    <property type="project" value="UniProtKB-KW"/>
</dbReference>
<dbReference type="GO" id="GO:0046872">
    <property type="term" value="F:metal ion binding"/>
    <property type="evidence" value="ECO:0007669"/>
    <property type="project" value="UniProtKB-KW"/>
</dbReference>
<dbReference type="InterPro" id="IPR011545">
    <property type="entry name" value="DEAD/DEAH_box_helicase_dom"/>
</dbReference>
<dbReference type="OrthoDB" id="9810236at2"/>
<evidence type="ECO:0000256" key="8">
    <source>
        <dbReference type="ARBA" id="ARBA00022840"/>
    </source>
</evidence>
<evidence type="ECO:0000256" key="9">
    <source>
        <dbReference type="ARBA" id="ARBA00023118"/>
    </source>
</evidence>
<gene>
    <name evidence="12" type="ordered locus">BN6_20140</name>
</gene>
<comment type="similarity">
    <text evidence="2">In the central section; belongs to the CRISPR-associated helicase Cas3 family.</text>
</comment>
<dbReference type="InterPro" id="IPR054712">
    <property type="entry name" value="Cas3-like_dom"/>
</dbReference>
<dbReference type="eggNOG" id="COG1203">
    <property type="taxonomic scope" value="Bacteria"/>
</dbReference>
<dbReference type="InterPro" id="IPR038257">
    <property type="entry name" value="CRISPR-assoc_Cas3_HD_sf"/>
</dbReference>
<evidence type="ECO:0000256" key="5">
    <source>
        <dbReference type="ARBA" id="ARBA00022741"/>
    </source>
</evidence>
<reference evidence="12 13" key="1">
    <citation type="journal article" date="2012" name="BMC Genomics">
        <title>Complete genome sequence of Saccharothrix espanaensis DSM 44229T and comparison to the other completely sequenced Pseudonocardiaceae.</title>
        <authorList>
            <person name="Strobel T."/>
            <person name="Al-Dilaimi A."/>
            <person name="Blom J."/>
            <person name="Gessner A."/>
            <person name="Kalinowski J."/>
            <person name="Luzhetska M."/>
            <person name="Puhler A."/>
            <person name="Szczepanowski R."/>
            <person name="Bechthold A."/>
            <person name="Ruckert C."/>
        </authorList>
    </citation>
    <scope>NUCLEOTIDE SEQUENCE [LARGE SCALE GENOMIC DNA]</scope>
    <source>
        <strain evidence="13">ATCC 51144 / DSM 44229 / JCM 9112 / NBRC 15066 / NRRL 15764</strain>
    </source>
</reference>
<accession>K0JTS9</accession>
<evidence type="ECO:0000256" key="4">
    <source>
        <dbReference type="ARBA" id="ARBA00022723"/>
    </source>
</evidence>
<dbReference type="CDD" id="cd09641">
    <property type="entry name" value="Cas3''_I"/>
    <property type="match status" value="1"/>
</dbReference>
<dbReference type="EMBL" id="HE804045">
    <property type="protein sequence ID" value="CCH29336.1"/>
    <property type="molecule type" value="Genomic_DNA"/>
</dbReference>
<evidence type="ECO:0000313" key="12">
    <source>
        <dbReference type="EMBL" id="CCH29336.1"/>
    </source>
</evidence>
<dbReference type="GO" id="GO:0003724">
    <property type="term" value="F:RNA helicase activity"/>
    <property type="evidence" value="ECO:0007669"/>
    <property type="project" value="TreeGrafter"/>
</dbReference>
<dbReference type="GO" id="GO:0005829">
    <property type="term" value="C:cytosol"/>
    <property type="evidence" value="ECO:0007669"/>
    <property type="project" value="TreeGrafter"/>
</dbReference>
<dbReference type="BioCyc" id="SESP1179773:BN6_RS09895-MONOMER"/>
<evidence type="ECO:0000256" key="6">
    <source>
        <dbReference type="ARBA" id="ARBA00022801"/>
    </source>
</evidence>
<keyword evidence="5" id="KW-0547">Nucleotide-binding</keyword>
<dbReference type="HOGENOM" id="CLU_010123_0_0_11"/>
<dbReference type="PROSITE" id="PS51192">
    <property type="entry name" value="HELICASE_ATP_BIND_1"/>
    <property type="match status" value="1"/>
</dbReference>
<dbReference type="InterPro" id="IPR006474">
    <property type="entry name" value="Helicase_Cas3_CRISPR-ass_core"/>
</dbReference>
<keyword evidence="4" id="KW-0479">Metal-binding</keyword>
<dbReference type="InterPro" id="IPR027417">
    <property type="entry name" value="P-loop_NTPase"/>
</dbReference>
<dbReference type="SUPFAM" id="SSF52540">
    <property type="entry name" value="P-loop containing nucleoside triphosphate hydrolases"/>
    <property type="match status" value="1"/>
</dbReference>
<evidence type="ECO:0000256" key="7">
    <source>
        <dbReference type="ARBA" id="ARBA00022806"/>
    </source>
</evidence>
<keyword evidence="13" id="KW-1185">Reference proteome</keyword>
<evidence type="ECO:0000313" key="13">
    <source>
        <dbReference type="Proteomes" id="UP000006281"/>
    </source>
</evidence>
<dbReference type="InterPro" id="IPR014001">
    <property type="entry name" value="Helicase_ATP-bd"/>
</dbReference>
<evidence type="ECO:0000256" key="3">
    <source>
        <dbReference type="ARBA" id="ARBA00022722"/>
    </source>
</evidence>
<dbReference type="Pfam" id="PF22590">
    <property type="entry name" value="Cas3-like_C_2"/>
    <property type="match status" value="1"/>
</dbReference>
<keyword evidence="8" id="KW-0067">ATP-binding</keyword>
<dbReference type="GO" id="GO:0005524">
    <property type="term" value="F:ATP binding"/>
    <property type="evidence" value="ECO:0007669"/>
    <property type="project" value="UniProtKB-KW"/>
</dbReference>
<keyword evidence="9" id="KW-0051">Antiviral defense</keyword>
<evidence type="ECO:0000259" key="10">
    <source>
        <dbReference type="PROSITE" id="PS51192"/>
    </source>
</evidence>
<dbReference type="Pfam" id="PF00270">
    <property type="entry name" value="DEAD"/>
    <property type="match status" value="1"/>
</dbReference>
<dbReference type="PANTHER" id="PTHR47959:SF16">
    <property type="entry name" value="CRISPR-ASSOCIATED NUCLEASE_HELICASE CAS3-RELATED"/>
    <property type="match status" value="1"/>
</dbReference>
<dbReference type="InterPro" id="IPR050079">
    <property type="entry name" value="DEAD_box_RNA_helicase"/>
</dbReference>
<dbReference type="SMART" id="SM00487">
    <property type="entry name" value="DEXDc"/>
    <property type="match status" value="1"/>
</dbReference>
<evidence type="ECO:0000256" key="1">
    <source>
        <dbReference type="ARBA" id="ARBA00006847"/>
    </source>
</evidence>
<protein>
    <submittedName>
        <fullName evidence="12">CRISPR-associated helicase Cas3 family protein protein</fullName>
    </submittedName>
</protein>
<dbReference type="AlphaFoldDB" id="K0JTS9"/>
<evidence type="ECO:0000259" key="11">
    <source>
        <dbReference type="PROSITE" id="PS51643"/>
    </source>
</evidence>
<dbReference type="KEGG" id="sesp:BN6_20140"/>
<dbReference type="PANTHER" id="PTHR47959">
    <property type="entry name" value="ATP-DEPENDENT RNA HELICASE RHLE-RELATED"/>
    <property type="match status" value="1"/>
</dbReference>
<dbReference type="Gene3D" id="1.10.3210.30">
    <property type="match status" value="1"/>
</dbReference>
<name>K0JTS9_SACES</name>
<dbReference type="NCBIfam" id="TIGR01596">
    <property type="entry name" value="cas3_HD"/>
    <property type="match status" value="1"/>
</dbReference>
<sequence>MSIDENDLYAHSENKSGTPHDLTEHLVNVARLAGEFAGVFGAAALGWWLGVLHDLGKAADVWQQGLRVAARTQARVNIDHKAAGTRFAVRLGLWRWAMAVHGHHGGLTTPVELQRFLTSPKSNHAAEKQALDRMAALVPQLGVPSRPELPEWARKNESAGELLLRMVFSALVDADFLDTAQHFRPQDAEVDTALCSPGVEVLLGRFEAGRRKALDQRPAAALVDGPRERVYQDSVRTASLPQGFFRLGVPTGFGKTYAMAGFGLHHAKKHGLRRVIVAVPYLSVTDQVAEEYRTLLDPDRTGQVVLEHHSGVDLDAVRQRAAHGHRGRSARWQRLAAENWDAEFIVTTTVQLLESLHDRHPGRMRKLHRLAGSVIVIDEVQALPVHLLEPVLLMLRQLVEHFDVTVLLVSATQPEFWDLPVLEGREPVDLVDNVEELYTGLRRVRYRWWTEARPSLTEVAREVAENRRALVVVNTTDHARTVFRQWEAMSETGSLASEVQLRHLSTRMCSRHRLDVIKDIRKFLAEDVDVLVASTQLIEAGVDLDFPLLYRAMAPAEALLQAAGRCNRDGRLGHEGGLVVVFDPREPGRPPTYELPLHETRIHFGPGRAQPDDLAALRRYFPALYESLGPEALGHAVVTAREEWDFVRTAELFRMIADDTVPVLVDYTPAKDPVQRTRADRVVTALKAGNPVSATEMRRLQPFLATVPRTALSDNRLVPLAGNLHRWTGPYHPHFGIDLTSEKS</sequence>
<dbReference type="GO" id="GO:0051607">
    <property type="term" value="P:defense response to virus"/>
    <property type="evidence" value="ECO:0007669"/>
    <property type="project" value="UniProtKB-KW"/>
</dbReference>
<dbReference type="STRING" id="1179773.BN6_20140"/>
<dbReference type="CDD" id="cd17930">
    <property type="entry name" value="DEXHc_cas3"/>
    <property type="match status" value="1"/>
</dbReference>
<dbReference type="PROSITE" id="PS51643">
    <property type="entry name" value="HD_CAS3"/>
    <property type="match status" value="1"/>
</dbReference>
<dbReference type="GO" id="GO:0016787">
    <property type="term" value="F:hydrolase activity"/>
    <property type="evidence" value="ECO:0007669"/>
    <property type="project" value="UniProtKB-KW"/>
</dbReference>
<dbReference type="Gene3D" id="3.40.50.300">
    <property type="entry name" value="P-loop containing nucleotide triphosphate hydrolases"/>
    <property type="match status" value="2"/>
</dbReference>
<feature type="domain" description="HD Cas3-type" evidence="11">
    <location>
        <begin position="15"/>
        <end position="177"/>
    </location>
</feature>
<proteinExistence type="inferred from homology"/>
<dbReference type="RefSeq" id="WP_015099449.1">
    <property type="nucleotide sequence ID" value="NC_019673.1"/>
</dbReference>
<feature type="domain" description="Helicase ATP-binding" evidence="10">
    <location>
        <begin position="236"/>
        <end position="431"/>
    </location>
</feature>
<dbReference type="GO" id="GO:0003676">
    <property type="term" value="F:nucleic acid binding"/>
    <property type="evidence" value="ECO:0007669"/>
    <property type="project" value="InterPro"/>
</dbReference>
<dbReference type="Proteomes" id="UP000006281">
    <property type="component" value="Chromosome"/>
</dbReference>
<evidence type="ECO:0000256" key="2">
    <source>
        <dbReference type="ARBA" id="ARBA00009046"/>
    </source>
</evidence>
<keyword evidence="6" id="KW-0378">Hydrolase</keyword>
<organism evidence="12 13">
    <name type="scientific">Saccharothrix espanaensis (strain ATCC 51144 / DSM 44229 / JCM 9112 / NBRC 15066 / NRRL 15764)</name>
    <dbReference type="NCBI Taxonomy" id="1179773"/>
    <lineage>
        <taxon>Bacteria</taxon>
        <taxon>Bacillati</taxon>
        <taxon>Actinomycetota</taxon>
        <taxon>Actinomycetes</taxon>
        <taxon>Pseudonocardiales</taxon>
        <taxon>Pseudonocardiaceae</taxon>
        <taxon>Saccharothrix</taxon>
    </lineage>
</organism>
<dbReference type="Pfam" id="PF18019">
    <property type="entry name" value="Cas3_HD"/>
    <property type="match status" value="1"/>
</dbReference>
<keyword evidence="3" id="KW-0540">Nuclease</keyword>
<dbReference type="PATRIC" id="fig|1179773.3.peg.2021"/>
<comment type="similarity">
    <text evidence="1">In the N-terminal section; belongs to the CRISPR-associated nuclease Cas3-HD family.</text>
</comment>